<evidence type="ECO:0000313" key="3">
    <source>
        <dbReference type="Proteomes" id="UP000509460"/>
    </source>
</evidence>
<proteinExistence type="predicted"/>
<keyword evidence="1" id="KW-0472">Membrane</keyword>
<reference evidence="2 3" key="1">
    <citation type="submission" date="2019-07" db="EMBL/GenBank/DDBJ databases">
        <title>antibiotic susceptibility of plant-derived lactic acid bacteria.</title>
        <authorList>
            <person name="Sugiyama M."/>
            <person name="Noda M."/>
        </authorList>
    </citation>
    <scope>NUCLEOTIDE SEQUENCE [LARGE SCALE GENOMIC DNA]</scope>
    <source>
        <strain evidence="2 3">15-1A</strain>
    </source>
</reference>
<dbReference type="Proteomes" id="UP000509460">
    <property type="component" value="Chromosome"/>
</dbReference>
<accession>A0AAI8R8C5</accession>
<evidence type="ECO:0000313" key="2">
    <source>
        <dbReference type="EMBL" id="BBM13954.1"/>
    </source>
</evidence>
<keyword evidence="1" id="KW-1133">Transmembrane helix</keyword>
<gene>
    <name evidence="2" type="ORF">EM151A_0716</name>
</gene>
<protein>
    <submittedName>
        <fullName evidence="2">Uncharacterized protein</fullName>
    </submittedName>
</protein>
<dbReference type="EMBL" id="AP019810">
    <property type="protein sequence ID" value="BBM13954.1"/>
    <property type="molecule type" value="Genomic_DNA"/>
</dbReference>
<evidence type="ECO:0000256" key="1">
    <source>
        <dbReference type="SAM" id="Phobius"/>
    </source>
</evidence>
<feature type="transmembrane region" description="Helical" evidence="1">
    <location>
        <begin position="18"/>
        <end position="35"/>
    </location>
</feature>
<dbReference type="AlphaFoldDB" id="A0AAI8R8C5"/>
<sequence>MQEYSHALNTRLKEENRIIAVFYLLATLMKFTFFYKLTRITVTPNCSIFLASLGEQC</sequence>
<name>A0AAI8R8C5_ENTMU</name>
<organism evidence="2 3">
    <name type="scientific">Enterococcus mundtii</name>
    <dbReference type="NCBI Taxonomy" id="53346"/>
    <lineage>
        <taxon>Bacteria</taxon>
        <taxon>Bacillati</taxon>
        <taxon>Bacillota</taxon>
        <taxon>Bacilli</taxon>
        <taxon>Lactobacillales</taxon>
        <taxon>Enterococcaceae</taxon>
        <taxon>Enterococcus</taxon>
    </lineage>
</organism>
<keyword evidence="1" id="KW-0812">Transmembrane</keyword>